<keyword evidence="3" id="KW-1185">Reference proteome</keyword>
<dbReference type="Proteomes" id="UP000510721">
    <property type="component" value="Chromosome"/>
</dbReference>
<feature type="compositionally biased region" description="Low complexity" evidence="1">
    <location>
        <begin position="50"/>
        <end position="66"/>
    </location>
</feature>
<dbReference type="KEGG" id="emx:FKV68_09600"/>
<evidence type="ECO:0000313" key="2">
    <source>
        <dbReference type="EMBL" id="QLL61682.1"/>
    </source>
</evidence>
<evidence type="ECO:0000313" key="3">
    <source>
        <dbReference type="Proteomes" id="UP000510721"/>
    </source>
</evidence>
<accession>A0A859QD00</accession>
<name>A0A859QD00_9HYPH</name>
<proteinExistence type="predicted"/>
<dbReference type="RefSeq" id="WP_180941228.1">
    <property type="nucleotide sequence ID" value="NZ_CP041238.1"/>
</dbReference>
<evidence type="ECO:0000256" key="1">
    <source>
        <dbReference type="SAM" id="MobiDB-lite"/>
    </source>
</evidence>
<reference evidence="2 3" key="1">
    <citation type="submission" date="2019-06" db="EMBL/GenBank/DDBJ databases">
        <title>Complete genome sequence of Ensifer mexicanus ITTG R7 isolated from nodules of Acacia angustissima (Mill.) Kuntze.</title>
        <authorList>
            <person name="Rincon-Rosales R."/>
            <person name="Rogel M.A."/>
            <person name="Guerrero G."/>
            <person name="Rincon-Molina C.I."/>
            <person name="Lopez-Lopez A."/>
            <person name="Martinez-Romero E."/>
        </authorList>
    </citation>
    <scope>NUCLEOTIDE SEQUENCE [LARGE SCALE GENOMIC DNA]</scope>
    <source>
        <strain evidence="2 3">ITTG R7</strain>
    </source>
</reference>
<feature type="region of interest" description="Disordered" evidence="1">
    <location>
        <begin position="1"/>
        <end position="68"/>
    </location>
</feature>
<dbReference type="EMBL" id="CP041238">
    <property type="protein sequence ID" value="QLL61682.1"/>
    <property type="molecule type" value="Genomic_DNA"/>
</dbReference>
<dbReference type="AlphaFoldDB" id="A0A859QD00"/>
<sequence length="162" mass="18711">MQYHEMTPDEFEQALEGYSPDAQRMMRRDRRAGLEAARRQAEEVRRQAAEDAMAANANVPAPRRSASQAGLRRFGEFVGARFAEERSNLAAEFDKLTKHAGERFREERDRMHRDFADLEQRLITRVERVEARLETDVALRAEVQRLKGEIERLKGAGLRAVK</sequence>
<organism evidence="2 3">
    <name type="scientific">Sinorhizobium mexicanum</name>
    <dbReference type="NCBI Taxonomy" id="375549"/>
    <lineage>
        <taxon>Bacteria</taxon>
        <taxon>Pseudomonadati</taxon>
        <taxon>Pseudomonadota</taxon>
        <taxon>Alphaproteobacteria</taxon>
        <taxon>Hyphomicrobiales</taxon>
        <taxon>Rhizobiaceae</taxon>
        <taxon>Sinorhizobium/Ensifer group</taxon>
        <taxon>Sinorhizobium</taxon>
    </lineage>
</organism>
<feature type="compositionally biased region" description="Basic and acidic residues" evidence="1">
    <location>
        <begin position="31"/>
        <end position="49"/>
    </location>
</feature>
<protein>
    <submittedName>
        <fullName evidence="2">Uncharacterized protein</fullName>
    </submittedName>
</protein>
<gene>
    <name evidence="2" type="ORF">FKV68_09600</name>
</gene>